<dbReference type="InterPro" id="IPR016187">
    <property type="entry name" value="CTDL_fold"/>
</dbReference>
<name>A0A8J4UI43_CLAMG</name>
<gene>
    <name evidence="2" type="ORF">DAT39_001317</name>
</gene>
<evidence type="ECO:0000313" key="2">
    <source>
        <dbReference type="EMBL" id="KAF5908993.1"/>
    </source>
</evidence>
<dbReference type="SUPFAM" id="SSF56436">
    <property type="entry name" value="C-type lectin-like"/>
    <property type="match status" value="2"/>
</dbReference>
<dbReference type="InterPro" id="IPR016186">
    <property type="entry name" value="C-type_lectin-like/link_sf"/>
</dbReference>
<reference evidence="2" key="1">
    <citation type="submission" date="2020-07" db="EMBL/GenBank/DDBJ databases">
        <title>Clarias magur genome sequencing, assembly and annotation.</title>
        <authorList>
            <person name="Kushwaha B."/>
            <person name="Kumar R."/>
            <person name="Das P."/>
            <person name="Joshi C.G."/>
            <person name="Kumar D."/>
            <person name="Nagpure N.S."/>
            <person name="Pandey M."/>
            <person name="Agarwal S."/>
            <person name="Srivastava S."/>
            <person name="Singh M."/>
            <person name="Sahoo L."/>
            <person name="Jayasankar P."/>
            <person name="Meher P.K."/>
            <person name="Koringa P.G."/>
            <person name="Iquebal M.A."/>
            <person name="Das S.P."/>
            <person name="Bit A."/>
            <person name="Patnaik S."/>
            <person name="Patel N."/>
            <person name="Shah T.M."/>
            <person name="Hinsu A."/>
            <person name="Jena J.K."/>
        </authorList>
    </citation>
    <scope>NUCLEOTIDE SEQUENCE</scope>
    <source>
        <strain evidence="2">CIFAMagur01</strain>
        <tissue evidence="2">Testis</tissue>
    </source>
</reference>
<dbReference type="PANTHER" id="PTHR45784">
    <property type="entry name" value="C-TYPE LECTIN DOMAIN FAMILY 20 MEMBER A-RELATED"/>
    <property type="match status" value="1"/>
</dbReference>
<proteinExistence type="predicted"/>
<evidence type="ECO:0000259" key="1">
    <source>
        <dbReference type="PROSITE" id="PS50041"/>
    </source>
</evidence>
<dbReference type="PANTHER" id="PTHR45784:SF3">
    <property type="entry name" value="C-TYPE LECTIN DOMAIN FAMILY 4 MEMBER K-LIKE-RELATED"/>
    <property type="match status" value="1"/>
</dbReference>
<dbReference type="AlphaFoldDB" id="A0A8J4UI43"/>
<sequence length="183" mass="20646">MTTAGISYGWIGLYRSQFSVKWSNGDPVTFSNLAGDCGTSSCCAVMQPDGSWESLQCTATKYFMSYEQGDIKTKPIHHLILENKTWYGAQRYCRGHYTDLLSIRDQQQNEEVKIKGLNSSTSFWIGLLRDDWQWTDEGNSVYRNWASGEPQPSSPSTNCVALLGGTWISHICDHPHTPLCYNN</sequence>
<keyword evidence="2" id="KW-0675">Receptor</keyword>
<keyword evidence="3" id="KW-1185">Reference proteome</keyword>
<feature type="non-terminal residue" evidence="2">
    <location>
        <position position="183"/>
    </location>
</feature>
<accession>A0A8J4UI43</accession>
<dbReference type="Pfam" id="PF00059">
    <property type="entry name" value="Lectin_C"/>
    <property type="match status" value="2"/>
</dbReference>
<feature type="domain" description="C-type lectin" evidence="1">
    <location>
        <begin position="1"/>
        <end position="66"/>
    </location>
</feature>
<dbReference type="Gene3D" id="3.10.100.10">
    <property type="entry name" value="Mannose-Binding Protein A, subunit A"/>
    <property type="match status" value="2"/>
</dbReference>
<dbReference type="Proteomes" id="UP000727407">
    <property type="component" value="Unassembled WGS sequence"/>
</dbReference>
<comment type="caution">
    <text evidence="2">The sequence shown here is derived from an EMBL/GenBank/DDBJ whole genome shotgun (WGS) entry which is preliminary data.</text>
</comment>
<feature type="domain" description="C-type lectin" evidence="1">
    <location>
        <begin position="77"/>
        <end position="181"/>
    </location>
</feature>
<dbReference type="EMBL" id="QNUK01000009">
    <property type="protein sequence ID" value="KAF5908993.1"/>
    <property type="molecule type" value="Genomic_DNA"/>
</dbReference>
<protein>
    <submittedName>
        <fullName evidence="2">Macrophage mannose receptor 1-like</fullName>
    </submittedName>
</protein>
<dbReference type="OrthoDB" id="8950604at2759"/>
<dbReference type="PROSITE" id="PS50041">
    <property type="entry name" value="C_TYPE_LECTIN_2"/>
    <property type="match status" value="2"/>
</dbReference>
<dbReference type="InterPro" id="IPR001304">
    <property type="entry name" value="C-type_lectin-like"/>
</dbReference>
<dbReference type="SMART" id="SM00034">
    <property type="entry name" value="CLECT"/>
    <property type="match status" value="1"/>
</dbReference>
<evidence type="ECO:0000313" key="3">
    <source>
        <dbReference type="Proteomes" id="UP000727407"/>
    </source>
</evidence>
<organism evidence="2 3">
    <name type="scientific">Clarias magur</name>
    <name type="common">Asian catfish</name>
    <name type="synonym">Macropteronotus magur</name>
    <dbReference type="NCBI Taxonomy" id="1594786"/>
    <lineage>
        <taxon>Eukaryota</taxon>
        <taxon>Metazoa</taxon>
        <taxon>Chordata</taxon>
        <taxon>Craniata</taxon>
        <taxon>Vertebrata</taxon>
        <taxon>Euteleostomi</taxon>
        <taxon>Actinopterygii</taxon>
        <taxon>Neopterygii</taxon>
        <taxon>Teleostei</taxon>
        <taxon>Ostariophysi</taxon>
        <taxon>Siluriformes</taxon>
        <taxon>Clariidae</taxon>
        <taxon>Clarias</taxon>
    </lineage>
</organism>